<accession>A0A1H8QJ89</accession>
<reference evidence="4" key="1">
    <citation type="submission" date="2016-10" db="EMBL/GenBank/DDBJ databases">
        <authorList>
            <person name="Varghese N."/>
            <person name="Submissions S."/>
        </authorList>
    </citation>
    <scope>NUCLEOTIDE SEQUENCE [LARGE SCALE GENOMIC DNA]</scope>
    <source>
        <strain evidence="4">CGMCC 1.10121</strain>
    </source>
</reference>
<dbReference type="Proteomes" id="UP000199126">
    <property type="component" value="Unassembled WGS sequence"/>
</dbReference>
<evidence type="ECO:0000256" key="1">
    <source>
        <dbReference type="SAM" id="MobiDB-lite"/>
    </source>
</evidence>
<feature type="compositionally biased region" description="Acidic residues" evidence="1">
    <location>
        <begin position="273"/>
        <end position="300"/>
    </location>
</feature>
<sequence length="429" mass="42993">MDVVGLTDNSTMARVIAVASAKGGVGKTTTTVALGTTLAAAGYDVVAVDTDLGMANLGATLGVDADGATVHDVLAGRADVGAATYEGPAGLSVVPGDTDLAAFPDADPAKLRTVLEAFADADYVLLDTGAGLSHDTVLPLGLADDVLLVTDTTPNAVGDTEKTRQVVDRLDGSVVGLVVTQVDADVPDDDLPIDGVDAPLLATVPTSPVVAEATATGDALVESDPADPAAAAYRRLARAVTDEPVSDPDVESTETTDADAGDDSTVDARDAVDDAETAADDDAEASTDDDATESDPEEVGETAAVAGAVDPVETDESEGDSNVEAVPLADESDAADDEETLVPDAEDEGESSTADGGTDASDDDVYTTPLVDEAEVSGVSAAESPASTDEESAESTVEAESDEAAADEEGSDEDEGDDDRSGFLGRLLG</sequence>
<feature type="compositionally biased region" description="Acidic residues" evidence="1">
    <location>
        <begin position="388"/>
        <end position="418"/>
    </location>
</feature>
<dbReference type="AlphaFoldDB" id="A0A1H8QJ89"/>
<protein>
    <submittedName>
        <fullName evidence="3">Septum site-determining protein MinD</fullName>
    </submittedName>
</protein>
<dbReference type="Pfam" id="PF01656">
    <property type="entry name" value="CbiA"/>
    <property type="match status" value="1"/>
</dbReference>
<organism evidence="3 4">
    <name type="scientific">Halogranum amylolyticum</name>
    <dbReference type="NCBI Taxonomy" id="660520"/>
    <lineage>
        <taxon>Archaea</taxon>
        <taxon>Methanobacteriati</taxon>
        <taxon>Methanobacteriota</taxon>
        <taxon>Stenosarchaea group</taxon>
        <taxon>Halobacteria</taxon>
        <taxon>Halobacteriales</taxon>
        <taxon>Haloferacaceae</taxon>
    </lineage>
</organism>
<feature type="compositionally biased region" description="Acidic residues" evidence="1">
    <location>
        <begin position="330"/>
        <end position="350"/>
    </location>
</feature>
<dbReference type="GO" id="GO:0009898">
    <property type="term" value="C:cytoplasmic side of plasma membrane"/>
    <property type="evidence" value="ECO:0007669"/>
    <property type="project" value="TreeGrafter"/>
</dbReference>
<dbReference type="InterPro" id="IPR002586">
    <property type="entry name" value="CobQ/CobB/MinD/ParA_Nub-bd_dom"/>
</dbReference>
<dbReference type="GO" id="GO:0016887">
    <property type="term" value="F:ATP hydrolysis activity"/>
    <property type="evidence" value="ECO:0007669"/>
    <property type="project" value="TreeGrafter"/>
</dbReference>
<dbReference type="EMBL" id="FODV01000003">
    <property type="protein sequence ID" value="SEO54071.1"/>
    <property type="molecule type" value="Genomic_DNA"/>
</dbReference>
<dbReference type="GO" id="GO:0051782">
    <property type="term" value="P:negative regulation of cell division"/>
    <property type="evidence" value="ECO:0007669"/>
    <property type="project" value="TreeGrafter"/>
</dbReference>
<evidence type="ECO:0000313" key="3">
    <source>
        <dbReference type="EMBL" id="SEO54071.1"/>
    </source>
</evidence>
<feature type="compositionally biased region" description="Acidic residues" evidence="1">
    <location>
        <begin position="312"/>
        <end position="321"/>
    </location>
</feature>
<dbReference type="InterPro" id="IPR050625">
    <property type="entry name" value="ParA/MinD_ATPase"/>
</dbReference>
<feature type="region of interest" description="Disordered" evidence="1">
    <location>
        <begin position="239"/>
        <end position="429"/>
    </location>
</feature>
<dbReference type="PANTHER" id="PTHR43384">
    <property type="entry name" value="SEPTUM SITE-DETERMINING PROTEIN MIND HOMOLOG, CHLOROPLASTIC-RELATED"/>
    <property type="match status" value="1"/>
</dbReference>
<dbReference type="GO" id="GO:0005829">
    <property type="term" value="C:cytosol"/>
    <property type="evidence" value="ECO:0007669"/>
    <property type="project" value="TreeGrafter"/>
</dbReference>
<dbReference type="InterPro" id="IPR027417">
    <property type="entry name" value="P-loop_NTPase"/>
</dbReference>
<feature type="compositionally biased region" description="Acidic residues" evidence="1">
    <location>
        <begin position="244"/>
        <end position="265"/>
    </location>
</feature>
<dbReference type="Gene3D" id="3.40.50.300">
    <property type="entry name" value="P-loop containing nucleotide triphosphate hydrolases"/>
    <property type="match status" value="1"/>
</dbReference>
<dbReference type="PANTHER" id="PTHR43384:SF10">
    <property type="entry name" value="ATPASE INVOLVED IN CHROMOSOME PARTITIONING, PARA_MIND FAMILY"/>
    <property type="match status" value="1"/>
</dbReference>
<dbReference type="SUPFAM" id="SSF52540">
    <property type="entry name" value="P-loop containing nucleoside triphosphate hydrolases"/>
    <property type="match status" value="1"/>
</dbReference>
<name>A0A1H8QJ89_9EURY</name>
<dbReference type="GO" id="GO:0005524">
    <property type="term" value="F:ATP binding"/>
    <property type="evidence" value="ECO:0007669"/>
    <property type="project" value="TreeGrafter"/>
</dbReference>
<feature type="domain" description="CobQ/CobB/MinD/ParA nucleotide binding" evidence="2">
    <location>
        <begin position="16"/>
        <end position="218"/>
    </location>
</feature>
<gene>
    <name evidence="3" type="ORF">SAMN04487948_103143</name>
</gene>
<evidence type="ECO:0000259" key="2">
    <source>
        <dbReference type="Pfam" id="PF01656"/>
    </source>
</evidence>
<proteinExistence type="predicted"/>
<evidence type="ECO:0000313" key="4">
    <source>
        <dbReference type="Proteomes" id="UP000199126"/>
    </source>
</evidence>
<keyword evidence="4" id="KW-1185">Reference proteome</keyword>